<feature type="transmembrane region" description="Helical" evidence="1">
    <location>
        <begin position="41"/>
        <end position="61"/>
    </location>
</feature>
<protein>
    <submittedName>
        <fullName evidence="2">Amino acid transporter, putative</fullName>
    </submittedName>
</protein>
<evidence type="ECO:0000256" key="1">
    <source>
        <dbReference type="SAM" id="Phobius"/>
    </source>
</evidence>
<proteinExistence type="predicted"/>
<dbReference type="Proteomes" id="UP000419144">
    <property type="component" value="Unassembled WGS sequence"/>
</dbReference>
<feature type="transmembrane region" description="Helical" evidence="1">
    <location>
        <begin position="73"/>
        <end position="94"/>
    </location>
</feature>
<name>A0A640KNG4_LEITA</name>
<keyword evidence="1" id="KW-0472">Membrane</keyword>
<keyword evidence="3" id="KW-1185">Reference proteome</keyword>
<evidence type="ECO:0000313" key="2">
    <source>
        <dbReference type="EMBL" id="GET91022.1"/>
    </source>
</evidence>
<evidence type="ECO:0000313" key="3">
    <source>
        <dbReference type="Proteomes" id="UP000419144"/>
    </source>
</evidence>
<keyword evidence="1" id="KW-0812">Transmembrane</keyword>
<gene>
    <name evidence="2" type="ORF">LtaPh_3103500</name>
</gene>
<sequence>MDMAQQVIEADQRSREEHVWRRRHTTNPVLRMLQAIMPYDGIVASAFSIGSSTMGGDIIGLPAAFQMSGMGMAIMYLIVVVIITVCTLVLLTIVSNKTGRYSWEMIARWVMRRGWD</sequence>
<comment type="caution">
    <text evidence="2">The sequence shown here is derived from an EMBL/GenBank/DDBJ whole genome shotgun (WGS) entry which is preliminary data.</text>
</comment>
<organism evidence="2 3">
    <name type="scientific">Leishmania tarentolae</name>
    <name type="common">Sauroleishmania tarentolae</name>
    <dbReference type="NCBI Taxonomy" id="5689"/>
    <lineage>
        <taxon>Eukaryota</taxon>
        <taxon>Discoba</taxon>
        <taxon>Euglenozoa</taxon>
        <taxon>Kinetoplastea</taxon>
        <taxon>Metakinetoplastina</taxon>
        <taxon>Trypanosomatida</taxon>
        <taxon>Trypanosomatidae</taxon>
        <taxon>Leishmaniinae</taxon>
        <taxon>Leishmania</taxon>
        <taxon>lizard Leishmania</taxon>
    </lineage>
</organism>
<dbReference type="EMBL" id="BLBS01000044">
    <property type="protein sequence ID" value="GET91022.1"/>
    <property type="molecule type" value="Genomic_DNA"/>
</dbReference>
<accession>A0A640KNG4</accession>
<dbReference type="OrthoDB" id="10567376at2759"/>
<dbReference type="VEuPathDB" id="TriTrypDB:LtaPh_3103500"/>
<reference evidence="2" key="1">
    <citation type="submission" date="2019-11" db="EMBL/GenBank/DDBJ databases">
        <title>Leishmania tarentolae CDS.</title>
        <authorList>
            <person name="Goto Y."/>
            <person name="Yamagishi J."/>
        </authorList>
    </citation>
    <scope>NUCLEOTIDE SEQUENCE [LARGE SCALE GENOMIC DNA]</scope>
    <source>
        <strain evidence="2">Parrot Tar II</strain>
    </source>
</reference>
<dbReference type="AlphaFoldDB" id="A0A640KNG4"/>
<keyword evidence="1" id="KW-1133">Transmembrane helix</keyword>